<dbReference type="InterPro" id="IPR029045">
    <property type="entry name" value="ClpP/crotonase-like_dom_sf"/>
</dbReference>
<dbReference type="SUPFAM" id="SSF52096">
    <property type="entry name" value="ClpP/crotonase"/>
    <property type="match status" value="1"/>
</dbReference>
<dbReference type="Gene3D" id="3.90.226.10">
    <property type="entry name" value="2-enoyl-CoA Hydratase, Chain A, domain 1"/>
    <property type="match status" value="1"/>
</dbReference>
<evidence type="ECO:0000313" key="1">
    <source>
        <dbReference type="EMBL" id="QHU11525.1"/>
    </source>
</evidence>
<dbReference type="EMBL" id="MN740786">
    <property type="protein sequence ID" value="QHU11525.1"/>
    <property type="molecule type" value="Genomic_DNA"/>
</dbReference>
<sequence length="203" mass="23558">MRENGTFTLYLNSPGGSVHAGNHLIQYMRTVQSRNVTIECIGQNFMSMAFVIFQACDHRMVLDNSLGMQHQMSFGMRGPIEPLRKLFQMHDAVNEKIIAMEIDRIGIERELYDEKIAHDWWIYGEDNIVQNTADEVIFMDCDPSLYGGIHTRKEKHGAYTFLVQTHHCPLFRDVEVSDALFAPYYDTSEYPMYARTWANSELF</sequence>
<protein>
    <recommendedName>
        <fullName evidence="2">Protease</fullName>
    </recommendedName>
</protein>
<reference evidence="1" key="1">
    <citation type="journal article" date="2020" name="Nature">
        <title>Giant virus diversity and host interactions through global metagenomics.</title>
        <authorList>
            <person name="Schulz F."/>
            <person name="Roux S."/>
            <person name="Paez-Espino D."/>
            <person name="Jungbluth S."/>
            <person name="Walsh D.A."/>
            <person name="Denef V.J."/>
            <person name="McMahon K.D."/>
            <person name="Konstantinidis K.T."/>
            <person name="Eloe-Fadrosh E.A."/>
            <person name="Kyrpides N.C."/>
            <person name="Woyke T."/>
        </authorList>
    </citation>
    <scope>NUCLEOTIDE SEQUENCE</scope>
    <source>
        <strain evidence="1">GVMAG-S-1101169-75</strain>
    </source>
</reference>
<evidence type="ECO:0008006" key="2">
    <source>
        <dbReference type="Google" id="ProtNLM"/>
    </source>
</evidence>
<proteinExistence type="predicted"/>
<accession>A0A6C0K0E6</accession>
<dbReference type="InterPro" id="IPR023562">
    <property type="entry name" value="ClpP/TepA"/>
</dbReference>
<name>A0A6C0K0E6_9ZZZZ</name>
<dbReference type="AlphaFoldDB" id="A0A6C0K0E6"/>
<organism evidence="1">
    <name type="scientific">viral metagenome</name>
    <dbReference type="NCBI Taxonomy" id="1070528"/>
    <lineage>
        <taxon>unclassified sequences</taxon>
        <taxon>metagenomes</taxon>
        <taxon>organismal metagenomes</taxon>
    </lineage>
</organism>
<dbReference type="Pfam" id="PF00574">
    <property type="entry name" value="CLP_protease"/>
    <property type="match status" value="1"/>
</dbReference>